<dbReference type="AlphaFoldDB" id="A0A840QJ31"/>
<evidence type="ECO:0000256" key="3">
    <source>
        <dbReference type="RuleBase" id="RU362132"/>
    </source>
</evidence>
<dbReference type="CDD" id="cd00568">
    <property type="entry name" value="TPP_enzymes"/>
    <property type="match status" value="1"/>
</dbReference>
<evidence type="ECO:0000259" key="5">
    <source>
        <dbReference type="Pfam" id="PF02775"/>
    </source>
</evidence>
<organism evidence="7 8">
    <name type="scientific">Saccharopolyspora phatthalungensis</name>
    <dbReference type="NCBI Taxonomy" id="664693"/>
    <lineage>
        <taxon>Bacteria</taxon>
        <taxon>Bacillati</taxon>
        <taxon>Actinomycetota</taxon>
        <taxon>Actinomycetes</taxon>
        <taxon>Pseudonocardiales</taxon>
        <taxon>Pseudonocardiaceae</taxon>
        <taxon>Saccharopolyspora</taxon>
    </lineage>
</organism>
<dbReference type="Gene3D" id="3.40.50.1220">
    <property type="entry name" value="TPP-binding domain"/>
    <property type="match status" value="1"/>
</dbReference>
<evidence type="ECO:0000313" key="7">
    <source>
        <dbReference type="EMBL" id="MBB5158859.1"/>
    </source>
</evidence>
<keyword evidence="7" id="KW-0808">Transferase</keyword>
<keyword evidence="2 3" id="KW-0786">Thiamine pyrophosphate</keyword>
<dbReference type="Pfam" id="PF00205">
    <property type="entry name" value="TPP_enzyme_M"/>
    <property type="match status" value="1"/>
</dbReference>
<dbReference type="InterPro" id="IPR012000">
    <property type="entry name" value="Thiamin_PyroP_enz_cen_dom"/>
</dbReference>
<proteinExistence type="inferred from homology"/>
<dbReference type="InterPro" id="IPR011766">
    <property type="entry name" value="TPP_enzyme_TPP-bd"/>
</dbReference>
<evidence type="ECO:0000259" key="4">
    <source>
        <dbReference type="Pfam" id="PF00205"/>
    </source>
</evidence>
<dbReference type="InterPro" id="IPR029035">
    <property type="entry name" value="DHS-like_NAD/FAD-binding_dom"/>
</dbReference>
<gene>
    <name evidence="7" type="ORF">BJ970_006458</name>
</gene>
<dbReference type="PROSITE" id="PS00187">
    <property type="entry name" value="TPP_ENZYMES"/>
    <property type="match status" value="1"/>
</dbReference>
<dbReference type="SUPFAM" id="SSF52467">
    <property type="entry name" value="DHS-like NAD/FAD-binding domain"/>
    <property type="match status" value="1"/>
</dbReference>
<dbReference type="InterPro" id="IPR000399">
    <property type="entry name" value="TPP-bd_CS"/>
</dbReference>
<dbReference type="FunFam" id="3.40.50.970:FF:000007">
    <property type="entry name" value="Acetolactate synthase"/>
    <property type="match status" value="1"/>
</dbReference>
<dbReference type="GO" id="GO:0003984">
    <property type="term" value="F:acetolactate synthase activity"/>
    <property type="evidence" value="ECO:0007669"/>
    <property type="project" value="UniProtKB-EC"/>
</dbReference>
<reference evidence="7 8" key="1">
    <citation type="submission" date="2020-08" db="EMBL/GenBank/DDBJ databases">
        <title>Sequencing the genomes of 1000 actinobacteria strains.</title>
        <authorList>
            <person name="Klenk H.-P."/>
        </authorList>
    </citation>
    <scope>NUCLEOTIDE SEQUENCE [LARGE SCALE GENOMIC DNA]</scope>
    <source>
        <strain evidence="7 8">DSM 45584</strain>
    </source>
</reference>
<feature type="domain" description="Thiamine pyrophosphate enzyme central" evidence="4">
    <location>
        <begin position="193"/>
        <end position="322"/>
    </location>
</feature>
<feature type="domain" description="Thiamine pyrophosphate enzyme N-terminal TPP-binding" evidence="6">
    <location>
        <begin position="4"/>
        <end position="117"/>
    </location>
</feature>
<feature type="domain" description="Thiamine pyrophosphate enzyme TPP-binding" evidence="5">
    <location>
        <begin position="380"/>
        <end position="526"/>
    </location>
</feature>
<dbReference type="Pfam" id="PF02775">
    <property type="entry name" value="TPP_enzyme_C"/>
    <property type="match status" value="1"/>
</dbReference>
<keyword evidence="8" id="KW-1185">Reference proteome</keyword>
<dbReference type="NCBIfam" id="NF006052">
    <property type="entry name" value="PRK08199.1"/>
    <property type="match status" value="1"/>
</dbReference>
<dbReference type="GO" id="GO:0005948">
    <property type="term" value="C:acetolactate synthase complex"/>
    <property type="evidence" value="ECO:0007669"/>
    <property type="project" value="TreeGrafter"/>
</dbReference>
<comment type="caution">
    <text evidence="7">The sequence shown here is derived from an EMBL/GenBank/DDBJ whole genome shotgun (WGS) entry which is preliminary data.</text>
</comment>
<dbReference type="GO" id="GO:0050660">
    <property type="term" value="F:flavin adenine dinucleotide binding"/>
    <property type="evidence" value="ECO:0007669"/>
    <property type="project" value="TreeGrafter"/>
</dbReference>
<dbReference type="EMBL" id="JACHIW010000002">
    <property type="protein sequence ID" value="MBB5158859.1"/>
    <property type="molecule type" value="Genomic_DNA"/>
</dbReference>
<dbReference type="InterPro" id="IPR029061">
    <property type="entry name" value="THDP-binding"/>
</dbReference>
<dbReference type="Proteomes" id="UP000584374">
    <property type="component" value="Unassembled WGS sequence"/>
</dbReference>
<dbReference type="GO" id="GO:0009099">
    <property type="term" value="P:L-valine biosynthetic process"/>
    <property type="evidence" value="ECO:0007669"/>
    <property type="project" value="TreeGrafter"/>
</dbReference>
<dbReference type="InterPro" id="IPR012001">
    <property type="entry name" value="Thiamin_PyroP_enz_TPP-bd_dom"/>
</dbReference>
<comment type="similarity">
    <text evidence="1 3">Belongs to the TPP enzyme family.</text>
</comment>
<dbReference type="Gene3D" id="3.40.50.970">
    <property type="match status" value="2"/>
</dbReference>
<dbReference type="PANTHER" id="PTHR18968">
    <property type="entry name" value="THIAMINE PYROPHOSPHATE ENZYMES"/>
    <property type="match status" value="1"/>
</dbReference>
<sequence>MGTTVAANLVGTLREHGVRRVFGVPSESFTTFMDAMLDDPGLEFVAARHEGGAAFMAEAHAVAGGGVGVVMGGRAVGAANLSIGVHTARENSTPLLVLVGQMNSAHRGREGFQETDLADFLAPLAKHAVEESDPRRVPAAVGRALTIARSGRPGPVVVSLPEDVFAAEVDAPPCRPAPIPRPAPAPGEAQAFHEAFAAAQRPLIIAGAGVQRSGAEAALLAFAERWNVPVMAAWRRHDAFPNEHPLYVGHLQMGTHPELVDTVRQADMIVALGARLNEITTQGYTAISPSQRIVQVDIEPSMIGKTHPVELAIVADVATALETFAGPEAPRAAQWARRRRAVYERVTSVEVDLHEDRVDNRQIIRVLQENLRDDAVLTNDAGNFAGWMHTFFRFRRPHTYVGAASGAMGYALPAAIGAALARPDQVVVSLSGDGGFMMTVQELETAVRLGVPIISLVFNNNMYGSIRMHQERQYPAREIGSALGNPDLVALAKSFGAFGVRVTADAEFAPALQAALAEYRPAVIEIRTDPEQISVWQTITQLREGR</sequence>
<dbReference type="Pfam" id="PF02776">
    <property type="entry name" value="TPP_enzyme_N"/>
    <property type="match status" value="1"/>
</dbReference>
<name>A0A840QJ31_9PSEU</name>
<dbReference type="GO" id="GO:0009097">
    <property type="term" value="P:isoleucine biosynthetic process"/>
    <property type="evidence" value="ECO:0007669"/>
    <property type="project" value="TreeGrafter"/>
</dbReference>
<evidence type="ECO:0000256" key="2">
    <source>
        <dbReference type="ARBA" id="ARBA00023052"/>
    </source>
</evidence>
<protein>
    <submittedName>
        <fullName evidence="7">Acetolactate synthase-1/2/3 large subunit</fullName>
        <ecNumber evidence="7">2.2.1.6</ecNumber>
    </submittedName>
</protein>
<dbReference type="RefSeq" id="WP_184730894.1">
    <property type="nucleotide sequence ID" value="NZ_JACHIW010000002.1"/>
</dbReference>
<dbReference type="EC" id="2.2.1.6" evidence="7"/>
<accession>A0A840QJ31</accession>
<evidence type="ECO:0000259" key="6">
    <source>
        <dbReference type="Pfam" id="PF02776"/>
    </source>
</evidence>
<evidence type="ECO:0000256" key="1">
    <source>
        <dbReference type="ARBA" id="ARBA00007812"/>
    </source>
</evidence>
<dbReference type="CDD" id="cd07035">
    <property type="entry name" value="TPP_PYR_POX_like"/>
    <property type="match status" value="1"/>
</dbReference>
<evidence type="ECO:0000313" key="8">
    <source>
        <dbReference type="Proteomes" id="UP000584374"/>
    </source>
</evidence>
<dbReference type="InterPro" id="IPR045229">
    <property type="entry name" value="TPP_enz"/>
</dbReference>
<dbReference type="PANTHER" id="PTHR18968:SF120">
    <property type="entry name" value="ACETOLACTATE SYNTHASE LARGE SUBUNIT"/>
    <property type="match status" value="1"/>
</dbReference>
<dbReference type="SUPFAM" id="SSF52518">
    <property type="entry name" value="Thiamin diphosphate-binding fold (THDP-binding)"/>
    <property type="match status" value="2"/>
</dbReference>
<dbReference type="GO" id="GO:0030976">
    <property type="term" value="F:thiamine pyrophosphate binding"/>
    <property type="evidence" value="ECO:0007669"/>
    <property type="project" value="InterPro"/>
</dbReference>
<dbReference type="GO" id="GO:0000287">
    <property type="term" value="F:magnesium ion binding"/>
    <property type="evidence" value="ECO:0007669"/>
    <property type="project" value="InterPro"/>
</dbReference>